<evidence type="ECO:0000256" key="3">
    <source>
        <dbReference type="ARBA" id="ARBA00023002"/>
    </source>
</evidence>
<dbReference type="Proteomes" id="UP000313359">
    <property type="component" value="Unassembled WGS sequence"/>
</dbReference>
<keyword evidence="2" id="KW-0521">NADP</keyword>
<dbReference type="GO" id="GO:0016614">
    <property type="term" value="F:oxidoreductase activity, acting on CH-OH group of donors"/>
    <property type="evidence" value="ECO:0007669"/>
    <property type="project" value="UniProtKB-ARBA"/>
</dbReference>
<dbReference type="SUPFAM" id="SSF51735">
    <property type="entry name" value="NAD(P)-binding Rossmann-fold domains"/>
    <property type="match status" value="1"/>
</dbReference>
<organism evidence="5 6">
    <name type="scientific">Lentinus tigrinus ALCF2SS1-6</name>
    <dbReference type="NCBI Taxonomy" id="1328759"/>
    <lineage>
        <taxon>Eukaryota</taxon>
        <taxon>Fungi</taxon>
        <taxon>Dikarya</taxon>
        <taxon>Basidiomycota</taxon>
        <taxon>Agaricomycotina</taxon>
        <taxon>Agaricomycetes</taxon>
        <taxon>Polyporales</taxon>
        <taxon>Polyporaceae</taxon>
        <taxon>Lentinus</taxon>
    </lineage>
</organism>
<evidence type="ECO:0000313" key="6">
    <source>
        <dbReference type="Proteomes" id="UP000313359"/>
    </source>
</evidence>
<dbReference type="STRING" id="1328759.A0A5C2SM07"/>
<proteinExistence type="inferred from homology"/>
<dbReference type="FunFam" id="3.40.50.720:FF:000084">
    <property type="entry name" value="Short-chain dehydrogenase reductase"/>
    <property type="match status" value="1"/>
</dbReference>
<dbReference type="Pfam" id="PF13561">
    <property type="entry name" value="adh_short_C2"/>
    <property type="match status" value="1"/>
</dbReference>
<dbReference type="InterPro" id="IPR036291">
    <property type="entry name" value="NAD(P)-bd_dom_sf"/>
</dbReference>
<keyword evidence="3" id="KW-0560">Oxidoreductase</keyword>
<dbReference type="PRINTS" id="PR00081">
    <property type="entry name" value="GDHRDH"/>
</dbReference>
<evidence type="ECO:0000313" key="5">
    <source>
        <dbReference type="EMBL" id="RPD64823.1"/>
    </source>
</evidence>
<evidence type="ECO:0000256" key="2">
    <source>
        <dbReference type="ARBA" id="ARBA00022857"/>
    </source>
</evidence>
<dbReference type="InterPro" id="IPR020904">
    <property type="entry name" value="Sc_DH/Rdtase_CS"/>
</dbReference>
<dbReference type="OrthoDB" id="1393670at2759"/>
<gene>
    <name evidence="5" type="ORF">L227DRAFT_541139</name>
</gene>
<dbReference type="AlphaFoldDB" id="A0A5C2SM07"/>
<feature type="region of interest" description="Disordered" evidence="4">
    <location>
        <begin position="1"/>
        <end position="49"/>
    </location>
</feature>
<dbReference type="Gene3D" id="3.40.50.720">
    <property type="entry name" value="NAD(P)-binding Rossmann-like Domain"/>
    <property type="match status" value="1"/>
</dbReference>
<comment type="similarity">
    <text evidence="1">Belongs to the short-chain dehydrogenases/reductases (SDR) family.</text>
</comment>
<reference evidence="5" key="1">
    <citation type="journal article" date="2018" name="Genome Biol. Evol.">
        <title>Genomics and development of Lentinus tigrinus, a white-rot wood-decaying mushroom with dimorphic fruiting bodies.</title>
        <authorList>
            <person name="Wu B."/>
            <person name="Xu Z."/>
            <person name="Knudson A."/>
            <person name="Carlson A."/>
            <person name="Chen N."/>
            <person name="Kovaka S."/>
            <person name="LaButti K."/>
            <person name="Lipzen A."/>
            <person name="Pennachio C."/>
            <person name="Riley R."/>
            <person name="Schakwitz W."/>
            <person name="Umezawa K."/>
            <person name="Ohm R.A."/>
            <person name="Grigoriev I.V."/>
            <person name="Nagy L.G."/>
            <person name="Gibbons J."/>
            <person name="Hibbett D."/>
        </authorList>
    </citation>
    <scope>NUCLEOTIDE SEQUENCE [LARGE SCALE GENOMIC DNA]</scope>
    <source>
        <strain evidence="5">ALCF2SS1-6</strain>
    </source>
</reference>
<dbReference type="EMBL" id="ML122253">
    <property type="protein sequence ID" value="RPD64823.1"/>
    <property type="molecule type" value="Genomic_DNA"/>
</dbReference>
<dbReference type="PANTHER" id="PTHR48107">
    <property type="entry name" value="NADPH-DEPENDENT ALDEHYDE REDUCTASE-LIKE PROTEIN, CHLOROPLASTIC-RELATED"/>
    <property type="match status" value="1"/>
</dbReference>
<name>A0A5C2SM07_9APHY</name>
<accession>A0A5C2SM07</accession>
<sequence>MAPNVPEQYKKGWKPPFQQQEVAPGQQRKLDPPPLDDITADGKPYKPAGKLEGRKAIITGADSGIGRSVALLFALEGADLTLTYLPGEKKDAADMVDLIKKKTNNARKIQTLEYDLRKEEACQQLIKKHLEFHGKLDAIVLNHGTQNANEYLLSLPTEQWHETFDTNIHSFFYICKAAIPHLEQGSTIVFDASINMAVGHPELIDYTATKGAMIGFMRALSNQIIGDKGIRCNAVAPGPIWTPLIPATMTEESIKKFGVTVPMGRAGQPVEVATAFVYLTSADSSYIGGQVIHVNGGVVIE</sequence>
<evidence type="ECO:0000256" key="1">
    <source>
        <dbReference type="ARBA" id="ARBA00006484"/>
    </source>
</evidence>
<keyword evidence="6" id="KW-1185">Reference proteome</keyword>
<dbReference type="PANTHER" id="PTHR48107:SF26">
    <property type="entry name" value="OXIDOREDUCTASE, SHORT-CHAIN DEHYDROGENASE_REDUCTASE FAMILY (AFU_ORTHOLOGUE AFUA_4G05870)"/>
    <property type="match status" value="1"/>
</dbReference>
<protein>
    <submittedName>
        <fullName evidence="5">NAD-P-binding protein</fullName>
    </submittedName>
</protein>
<dbReference type="InterPro" id="IPR002347">
    <property type="entry name" value="SDR_fam"/>
</dbReference>
<dbReference type="PROSITE" id="PS00061">
    <property type="entry name" value="ADH_SHORT"/>
    <property type="match status" value="1"/>
</dbReference>
<evidence type="ECO:0000256" key="4">
    <source>
        <dbReference type="SAM" id="MobiDB-lite"/>
    </source>
</evidence>